<sequence>MHILKKIVFSLLLLFMCSCDDESLETELHTDILYQKKYDLTYSKPLKFDTFSAELKGEDLNSSIIHFKITRYDGVVIYEEYLDGETVIGDDEDLDTLEIDTREKLVHSRVDNYLQDKAELIIILEKIRPMVKSM</sequence>
<gene>
    <name evidence="1" type="ORF">KM029_02760</name>
</gene>
<accession>A0ABX8GX16</accession>
<dbReference type="EMBL" id="CP076128">
    <property type="protein sequence ID" value="QWG07877.1"/>
    <property type="molecule type" value="Genomic_DNA"/>
</dbReference>
<proteinExistence type="predicted"/>
<organism evidence="1 2">
    <name type="scientific">Flammeovirga kamogawensis</name>
    <dbReference type="NCBI Taxonomy" id="373891"/>
    <lineage>
        <taxon>Bacteria</taxon>
        <taxon>Pseudomonadati</taxon>
        <taxon>Bacteroidota</taxon>
        <taxon>Cytophagia</taxon>
        <taxon>Cytophagales</taxon>
        <taxon>Flammeovirgaceae</taxon>
        <taxon>Flammeovirga</taxon>
    </lineage>
</organism>
<evidence type="ECO:0000313" key="2">
    <source>
        <dbReference type="Proteomes" id="UP000682802"/>
    </source>
</evidence>
<protein>
    <submittedName>
        <fullName evidence="1">Uncharacterized protein</fullName>
    </submittedName>
</protein>
<dbReference type="RefSeq" id="WP_144075260.1">
    <property type="nucleotide sequence ID" value="NZ_CP076128.1"/>
</dbReference>
<keyword evidence="2" id="KW-1185">Reference proteome</keyword>
<name>A0ABX8GX16_9BACT</name>
<dbReference type="Proteomes" id="UP000682802">
    <property type="component" value="Chromosome 1"/>
</dbReference>
<evidence type="ECO:0000313" key="1">
    <source>
        <dbReference type="EMBL" id="QWG07877.1"/>
    </source>
</evidence>
<dbReference type="PROSITE" id="PS51257">
    <property type="entry name" value="PROKAR_LIPOPROTEIN"/>
    <property type="match status" value="1"/>
</dbReference>
<reference evidence="1 2" key="1">
    <citation type="submission" date="2021-05" db="EMBL/GenBank/DDBJ databases">
        <title>Comparative genomic studies on the polysaccharide-degrading batcterial strains of the Flammeovirga genus.</title>
        <authorList>
            <person name="Zewei F."/>
            <person name="Zheng Z."/>
            <person name="Yu L."/>
            <person name="Ruyue G."/>
            <person name="Yanhong M."/>
            <person name="Yuanyuan C."/>
            <person name="Jingyan G."/>
            <person name="Wenjun H."/>
        </authorList>
    </citation>
    <scope>NUCLEOTIDE SEQUENCE [LARGE SCALE GENOMIC DNA]</scope>
    <source>
        <strain evidence="1 2">YS10</strain>
    </source>
</reference>